<gene>
    <name evidence="1" type="ORF">QJT80_05165</name>
</gene>
<dbReference type="KEGG" id="tdu:QJT80_05165"/>
<organism evidence="1">
    <name type="scientific">Candidatus Thiocaldithrix dubininis</name>
    <dbReference type="NCBI Taxonomy" id="3080823"/>
    <lineage>
        <taxon>Bacteria</taxon>
        <taxon>Pseudomonadati</taxon>
        <taxon>Pseudomonadota</taxon>
        <taxon>Gammaproteobacteria</taxon>
        <taxon>Thiotrichales</taxon>
        <taxon>Thiotrichaceae</taxon>
        <taxon>Candidatus Thiocaldithrix</taxon>
    </lineage>
</organism>
<reference evidence="1" key="2">
    <citation type="submission" date="2023-04" db="EMBL/GenBank/DDBJ databases">
        <authorList>
            <person name="Beletskiy A.V."/>
            <person name="Mardanov A.V."/>
            <person name="Ravin N.V."/>
        </authorList>
    </citation>
    <scope>NUCLEOTIDE SEQUENCE</scope>
    <source>
        <strain evidence="1">GKL-01</strain>
    </source>
</reference>
<evidence type="ECO:0000313" key="1">
    <source>
        <dbReference type="EMBL" id="WGZ91870.1"/>
    </source>
</evidence>
<name>A0AA95H9I5_9GAMM</name>
<dbReference type="Proteomes" id="UP001300672">
    <property type="component" value="Chromosome"/>
</dbReference>
<sequence>MSMRKKSRLERFFSFNQHRKRFGAKKVTSQLQTVDFDKLKNTILKGQTVNYTHGSSKDLATHFADLKQEFTNQSELLYYHAKLIVLIRREYKTSEYFSQFDYLWQTEYEFLLNTLNTRWLVSAADTFADHATDSLTKALGLTTSLLINTIKLTETERYLQNSDQYSDNSIKLNELKNCRIDLFDGTSAFSVGTDDTLRNMRWRLDQVDNTNIAGKILKEVFNRIQNNETVYKRMRERHIREKTKWWS</sequence>
<protein>
    <submittedName>
        <fullName evidence="1">Uncharacterized protein</fullName>
    </submittedName>
</protein>
<proteinExistence type="predicted"/>
<dbReference type="EMBL" id="CP124755">
    <property type="protein sequence ID" value="WGZ91870.1"/>
    <property type="molecule type" value="Genomic_DNA"/>
</dbReference>
<dbReference type="AlphaFoldDB" id="A0AA95H9I5"/>
<reference evidence="1" key="1">
    <citation type="journal article" date="2023" name="Int. J. Mol. Sci.">
        <title>Metagenomics Revealed a New Genus 'Candidatus Thiocaldithrix dubininis' gen. nov., sp. nov. and a New Species 'Candidatus Thiothrix putei' sp. nov. in the Family Thiotrichaceae, Some Members of Which Have Traits of Both Na+- and H+-Motive Energetics.</title>
        <authorList>
            <person name="Ravin N.V."/>
            <person name="Muntyan M.S."/>
            <person name="Smolyakov D.D."/>
            <person name="Rudenko T.S."/>
            <person name="Beletsky A.V."/>
            <person name="Mardanov A.V."/>
            <person name="Grabovich M.Y."/>
        </authorList>
    </citation>
    <scope>NUCLEOTIDE SEQUENCE</scope>
    <source>
        <strain evidence="1">GKL-01</strain>
    </source>
</reference>
<accession>A0AA95H9I5</accession>